<dbReference type="OrthoDB" id="187139at2759"/>
<accession>A0A8K0MM48</accession>
<evidence type="ECO:0000256" key="4">
    <source>
        <dbReference type="ARBA" id="ARBA00022525"/>
    </source>
</evidence>
<organism evidence="10 11">
    <name type="scientific">Rhamnella rubrinervis</name>
    <dbReference type="NCBI Taxonomy" id="2594499"/>
    <lineage>
        <taxon>Eukaryota</taxon>
        <taxon>Viridiplantae</taxon>
        <taxon>Streptophyta</taxon>
        <taxon>Embryophyta</taxon>
        <taxon>Tracheophyta</taxon>
        <taxon>Spermatophyta</taxon>
        <taxon>Magnoliopsida</taxon>
        <taxon>eudicotyledons</taxon>
        <taxon>Gunneridae</taxon>
        <taxon>Pentapetalae</taxon>
        <taxon>rosids</taxon>
        <taxon>fabids</taxon>
        <taxon>Rosales</taxon>
        <taxon>Rhamnaceae</taxon>
        <taxon>rhamnoid group</taxon>
        <taxon>Rhamneae</taxon>
        <taxon>Rhamnella</taxon>
    </lineage>
</organism>
<name>A0A8K0MM48_9ROSA</name>
<keyword evidence="4" id="KW-0964">Secreted</keyword>
<comment type="similarity">
    <text evidence="2 9">Belongs to the glycosyl hydrolase 28 family.</text>
</comment>
<dbReference type="InterPro" id="IPR006626">
    <property type="entry name" value="PbH1"/>
</dbReference>
<dbReference type="Proteomes" id="UP000796880">
    <property type="component" value="Unassembled WGS sequence"/>
</dbReference>
<keyword evidence="11" id="KW-1185">Reference proteome</keyword>
<evidence type="ECO:0000256" key="5">
    <source>
        <dbReference type="ARBA" id="ARBA00022801"/>
    </source>
</evidence>
<dbReference type="InterPro" id="IPR000743">
    <property type="entry name" value="Glyco_hydro_28"/>
</dbReference>
<evidence type="ECO:0008006" key="12">
    <source>
        <dbReference type="Google" id="ProtNLM"/>
    </source>
</evidence>
<keyword evidence="7" id="KW-0961">Cell wall biogenesis/degradation</keyword>
<sequence length="340" mass="36125">MGKKEVIVSFNGESMLICFIWCLWAAAAGGTSINRVHVVSYGAKADGKTDSTKAFLKAWVWACSSGATMLKAVEFRGPCKNRVTVEIDGTLVAPTNHWAMGNSGNWILFVQVNRLAVYGGTLDAKGAAFWACKRSGKSCPVGARSITINWANDIVISGSTSINSQLSHMVINSCNNVLVRNVNLIASSQSPNTDGTKNLFMKNINCGPGHGVSIGSLGKVLKEDGVQNVTLTDAVFTGSDNGVRIKSWARPSNGITAPNNQGCPQQSSGVKISGVTYRNIKGTSATAEAIKFDCSRSNPCRGIRLQDIKLTYRNRPASSSCNNIRGATTTGLLIPSPTFL</sequence>
<dbReference type="PROSITE" id="PS00502">
    <property type="entry name" value="POLYGALACTURONASE"/>
    <property type="match status" value="1"/>
</dbReference>
<evidence type="ECO:0000256" key="1">
    <source>
        <dbReference type="ARBA" id="ARBA00004191"/>
    </source>
</evidence>
<dbReference type="GO" id="GO:0004650">
    <property type="term" value="F:polygalacturonase activity"/>
    <property type="evidence" value="ECO:0007669"/>
    <property type="project" value="InterPro"/>
</dbReference>
<feature type="active site" evidence="8">
    <location>
        <position position="210"/>
    </location>
</feature>
<dbReference type="GO" id="GO:0005975">
    <property type="term" value="P:carbohydrate metabolic process"/>
    <property type="evidence" value="ECO:0007669"/>
    <property type="project" value="InterPro"/>
</dbReference>
<evidence type="ECO:0000256" key="8">
    <source>
        <dbReference type="PROSITE-ProRule" id="PRU10052"/>
    </source>
</evidence>
<dbReference type="GO" id="GO:0071555">
    <property type="term" value="P:cell wall organization"/>
    <property type="evidence" value="ECO:0007669"/>
    <property type="project" value="UniProtKB-KW"/>
</dbReference>
<evidence type="ECO:0000313" key="11">
    <source>
        <dbReference type="Proteomes" id="UP000796880"/>
    </source>
</evidence>
<dbReference type="AlphaFoldDB" id="A0A8K0MM48"/>
<evidence type="ECO:0000256" key="9">
    <source>
        <dbReference type="RuleBase" id="RU361169"/>
    </source>
</evidence>
<keyword evidence="6 9" id="KW-0326">Glycosidase</keyword>
<dbReference type="SUPFAM" id="SSF51126">
    <property type="entry name" value="Pectin lyase-like"/>
    <property type="match status" value="1"/>
</dbReference>
<dbReference type="InterPro" id="IPR012334">
    <property type="entry name" value="Pectin_lyas_fold"/>
</dbReference>
<evidence type="ECO:0000256" key="6">
    <source>
        <dbReference type="ARBA" id="ARBA00023295"/>
    </source>
</evidence>
<reference evidence="10" key="1">
    <citation type="submission" date="2020-03" db="EMBL/GenBank/DDBJ databases">
        <title>A high-quality chromosome-level genome assembly of a woody plant with both climbing and erect habits, Rhamnella rubrinervis.</title>
        <authorList>
            <person name="Lu Z."/>
            <person name="Yang Y."/>
            <person name="Zhu X."/>
            <person name="Sun Y."/>
        </authorList>
    </citation>
    <scope>NUCLEOTIDE SEQUENCE</scope>
    <source>
        <strain evidence="10">BYM</strain>
        <tissue evidence="10">Leaf</tissue>
    </source>
</reference>
<evidence type="ECO:0000256" key="7">
    <source>
        <dbReference type="ARBA" id="ARBA00023316"/>
    </source>
</evidence>
<comment type="caution">
    <text evidence="10">The sequence shown here is derived from an EMBL/GenBank/DDBJ whole genome shotgun (WGS) entry which is preliminary data.</text>
</comment>
<comment type="subcellular location">
    <subcellularLocation>
        <location evidence="1">Secreted</location>
        <location evidence="1">Cell wall</location>
    </subcellularLocation>
</comment>
<dbReference type="Gene3D" id="2.160.20.10">
    <property type="entry name" value="Single-stranded right-handed beta-helix, Pectin lyase-like"/>
    <property type="match status" value="2"/>
</dbReference>
<evidence type="ECO:0000256" key="2">
    <source>
        <dbReference type="ARBA" id="ARBA00008834"/>
    </source>
</evidence>
<protein>
    <recommendedName>
        <fullName evidence="12">Polygalacturonase</fullName>
    </recommendedName>
</protein>
<gene>
    <name evidence="10" type="ORF">FNV43_RR07176</name>
</gene>
<dbReference type="InterPro" id="IPR011050">
    <property type="entry name" value="Pectin_lyase_fold/virulence"/>
</dbReference>
<dbReference type="SMART" id="SM00710">
    <property type="entry name" value="PbH1"/>
    <property type="match status" value="3"/>
</dbReference>
<dbReference type="Pfam" id="PF00295">
    <property type="entry name" value="Glyco_hydro_28"/>
    <property type="match status" value="2"/>
</dbReference>
<proteinExistence type="inferred from homology"/>
<keyword evidence="3" id="KW-0134">Cell wall</keyword>
<evidence type="ECO:0000256" key="3">
    <source>
        <dbReference type="ARBA" id="ARBA00022512"/>
    </source>
</evidence>
<evidence type="ECO:0000313" key="10">
    <source>
        <dbReference type="EMBL" id="KAF3451087.1"/>
    </source>
</evidence>
<dbReference type="PANTHER" id="PTHR31375">
    <property type="match status" value="1"/>
</dbReference>
<dbReference type="EMBL" id="VOIH02000003">
    <property type="protein sequence ID" value="KAF3451087.1"/>
    <property type="molecule type" value="Genomic_DNA"/>
</dbReference>
<keyword evidence="5 9" id="KW-0378">Hydrolase</keyword>